<evidence type="ECO:0000256" key="2">
    <source>
        <dbReference type="ARBA" id="ARBA00008664"/>
    </source>
</evidence>
<evidence type="ECO:0000256" key="3">
    <source>
        <dbReference type="ARBA" id="ARBA00012027"/>
    </source>
</evidence>
<reference evidence="10 11" key="2">
    <citation type="journal article" date="2016" name="Int. J. Syst. Evol. Microbiol.">
        <title>Paenibacillus bovis sp. nov., isolated from raw yak (Bos grunniens) milk.</title>
        <authorList>
            <person name="Gao C."/>
            <person name="Han J."/>
            <person name="Liu Z."/>
            <person name="Xu X."/>
            <person name="Hang F."/>
            <person name="Wu Z."/>
        </authorList>
    </citation>
    <scope>NUCLEOTIDE SEQUENCE [LARGE SCALE GENOMIC DNA]</scope>
    <source>
        <strain evidence="10 11">BD3526</strain>
    </source>
</reference>
<dbReference type="InterPro" id="IPR051406">
    <property type="entry name" value="PLD_domain"/>
</dbReference>
<keyword evidence="6" id="KW-0443">Lipid metabolism</keyword>
<evidence type="ECO:0000256" key="5">
    <source>
        <dbReference type="ARBA" id="ARBA00022963"/>
    </source>
</evidence>
<proteinExistence type="inferred from homology"/>
<dbReference type="InterPro" id="IPR001736">
    <property type="entry name" value="PLipase_D/transphosphatidylase"/>
</dbReference>
<dbReference type="EMBL" id="CP013023">
    <property type="protein sequence ID" value="ANF96803.1"/>
    <property type="molecule type" value="Genomic_DNA"/>
</dbReference>
<protein>
    <recommendedName>
        <fullName evidence="3">phospholipase D</fullName>
        <ecNumber evidence="3">3.1.4.4</ecNumber>
    </recommendedName>
</protein>
<sequence>MKWYHLFTSRNVRFWRINKLAVLVLGSALVLSACSSDLSSTEKSTNAAAAQENTASEANENNVSATAGSSPSVSAAVNAANIDYIFTSQGQDGEQMVLKTINNAQQSIDLAMYNLSRGSIVKALAKAAERGVQVRIISDQSKVNLDDLQRLVDAGVPIRINTFEGKMHEKLMLVDGETALVGSFNYTRASSEENDEVLLAIHDAALTGQWNTIFTKMWDDQERYREWKGN</sequence>
<feature type="domain" description="PLD phosphodiesterase" evidence="9">
    <location>
        <begin position="163"/>
        <end position="190"/>
    </location>
</feature>
<feature type="chain" id="PRO_5039626908" description="phospholipase D" evidence="8">
    <location>
        <begin position="36"/>
        <end position="230"/>
    </location>
</feature>
<dbReference type="SUPFAM" id="SSF56024">
    <property type="entry name" value="Phospholipase D/nuclease"/>
    <property type="match status" value="1"/>
</dbReference>
<accession>A0A172ZGZ7</accession>
<feature type="signal peptide" evidence="8">
    <location>
        <begin position="1"/>
        <end position="35"/>
    </location>
</feature>
<dbReference type="KEGG" id="pbv:AR543_12815"/>
<keyword evidence="11" id="KW-1185">Reference proteome</keyword>
<dbReference type="GO" id="GO:0006793">
    <property type="term" value="P:phosphorus metabolic process"/>
    <property type="evidence" value="ECO:0007669"/>
    <property type="project" value="UniProtKB-ARBA"/>
</dbReference>
<dbReference type="GO" id="GO:0016042">
    <property type="term" value="P:lipid catabolic process"/>
    <property type="evidence" value="ECO:0007669"/>
    <property type="project" value="UniProtKB-KW"/>
</dbReference>
<keyword evidence="4" id="KW-0378">Hydrolase</keyword>
<dbReference type="Proteomes" id="UP000078148">
    <property type="component" value="Chromosome"/>
</dbReference>
<evidence type="ECO:0000313" key="10">
    <source>
        <dbReference type="EMBL" id="ANF96803.1"/>
    </source>
</evidence>
<evidence type="ECO:0000256" key="7">
    <source>
        <dbReference type="SAM" id="MobiDB-lite"/>
    </source>
</evidence>
<keyword evidence="5" id="KW-0442">Lipid degradation</keyword>
<evidence type="ECO:0000259" key="9">
    <source>
        <dbReference type="PROSITE" id="PS50035"/>
    </source>
</evidence>
<dbReference type="AlphaFoldDB" id="A0A172ZGZ7"/>
<dbReference type="PANTHER" id="PTHR43856">
    <property type="entry name" value="CARDIOLIPIN HYDROLASE"/>
    <property type="match status" value="1"/>
</dbReference>
<evidence type="ECO:0000256" key="4">
    <source>
        <dbReference type="ARBA" id="ARBA00022801"/>
    </source>
</evidence>
<dbReference type="GO" id="GO:0004630">
    <property type="term" value="F:phospholipase D activity"/>
    <property type="evidence" value="ECO:0007669"/>
    <property type="project" value="UniProtKB-EC"/>
</dbReference>
<dbReference type="PANTHER" id="PTHR43856:SF1">
    <property type="entry name" value="MITOCHONDRIAL CARDIOLIPIN HYDROLASE"/>
    <property type="match status" value="1"/>
</dbReference>
<comment type="catalytic activity">
    <reaction evidence="1">
        <text>a 1,2-diacyl-sn-glycero-3-phosphocholine + H2O = a 1,2-diacyl-sn-glycero-3-phosphate + choline + H(+)</text>
        <dbReference type="Rhea" id="RHEA:14445"/>
        <dbReference type="ChEBI" id="CHEBI:15354"/>
        <dbReference type="ChEBI" id="CHEBI:15377"/>
        <dbReference type="ChEBI" id="CHEBI:15378"/>
        <dbReference type="ChEBI" id="CHEBI:57643"/>
        <dbReference type="ChEBI" id="CHEBI:58608"/>
        <dbReference type="EC" id="3.1.4.4"/>
    </reaction>
</comment>
<gene>
    <name evidence="10" type="ORF">AR543_12815</name>
</gene>
<dbReference type="InterPro" id="IPR025202">
    <property type="entry name" value="PLD-like_dom"/>
</dbReference>
<feature type="region of interest" description="Disordered" evidence="7">
    <location>
        <begin position="45"/>
        <end position="70"/>
    </location>
</feature>
<dbReference type="Gene3D" id="3.30.870.10">
    <property type="entry name" value="Endonuclease Chain A"/>
    <property type="match status" value="1"/>
</dbReference>
<evidence type="ECO:0000256" key="1">
    <source>
        <dbReference type="ARBA" id="ARBA00000798"/>
    </source>
</evidence>
<name>A0A172ZGZ7_9BACL</name>
<comment type="similarity">
    <text evidence="2">Belongs to the phospholipase D family.</text>
</comment>
<dbReference type="Pfam" id="PF13091">
    <property type="entry name" value="PLDc_2"/>
    <property type="match status" value="1"/>
</dbReference>
<dbReference type="OrthoDB" id="281759at2"/>
<evidence type="ECO:0000256" key="8">
    <source>
        <dbReference type="SAM" id="SignalP"/>
    </source>
</evidence>
<organism evidence="10 11">
    <name type="scientific">Paenibacillus bovis</name>
    <dbReference type="NCBI Taxonomy" id="1616788"/>
    <lineage>
        <taxon>Bacteria</taxon>
        <taxon>Bacillati</taxon>
        <taxon>Bacillota</taxon>
        <taxon>Bacilli</taxon>
        <taxon>Bacillales</taxon>
        <taxon>Paenibacillaceae</taxon>
        <taxon>Paenibacillus</taxon>
    </lineage>
</organism>
<evidence type="ECO:0000256" key="6">
    <source>
        <dbReference type="ARBA" id="ARBA00023098"/>
    </source>
</evidence>
<dbReference type="SMART" id="SM00155">
    <property type="entry name" value="PLDc"/>
    <property type="match status" value="1"/>
</dbReference>
<dbReference type="GO" id="GO:0016891">
    <property type="term" value="F:RNA endonuclease activity producing 5'-phosphomonoesters, hydrolytic mechanism"/>
    <property type="evidence" value="ECO:0007669"/>
    <property type="project" value="TreeGrafter"/>
</dbReference>
<dbReference type="RefSeq" id="WP_060534909.1">
    <property type="nucleotide sequence ID" value="NZ_CP013023.1"/>
</dbReference>
<dbReference type="EC" id="3.1.4.4" evidence="3"/>
<reference evidence="11" key="1">
    <citation type="submission" date="2015-10" db="EMBL/GenBank/DDBJ databases">
        <title>Genome of Paenibacillus bovis sp. nov.</title>
        <authorList>
            <person name="Wu Z."/>
            <person name="Gao C."/>
            <person name="Liu Z."/>
            <person name="Zheng H."/>
        </authorList>
    </citation>
    <scope>NUCLEOTIDE SEQUENCE [LARGE SCALE GENOMIC DNA]</scope>
    <source>
        <strain evidence="11">BD3526</strain>
    </source>
</reference>
<evidence type="ECO:0000313" key="11">
    <source>
        <dbReference type="Proteomes" id="UP000078148"/>
    </source>
</evidence>
<keyword evidence="8" id="KW-0732">Signal</keyword>
<dbReference type="PROSITE" id="PS50035">
    <property type="entry name" value="PLD"/>
    <property type="match status" value="1"/>
</dbReference>
<dbReference type="PROSITE" id="PS51257">
    <property type="entry name" value="PROKAR_LIPOPROTEIN"/>
    <property type="match status" value="1"/>
</dbReference>
<dbReference type="STRING" id="1616788.AR543_12815"/>